<evidence type="ECO:0000313" key="1">
    <source>
        <dbReference type="EMBL" id="KOA19635.1"/>
    </source>
</evidence>
<organism evidence="1 2">
    <name type="scientific">Clostridium homopropionicum DSM 5847</name>
    <dbReference type="NCBI Taxonomy" id="1121318"/>
    <lineage>
        <taxon>Bacteria</taxon>
        <taxon>Bacillati</taxon>
        <taxon>Bacillota</taxon>
        <taxon>Clostridia</taxon>
        <taxon>Eubacteriales</taxon>
        <taxon>Clostridiaceae</taxon>
        <taxon>Clostridium</taxon>
    </lineage>
</organism>
<keyword evidence="2" id="KW-1185">Reference proteome</keyword>
<protein>
    <submittedName>
        <fullName evidence="1">Uncharacterized protein</fullName>
    </submittedName>
</protein>
<gene>
    <name evidence="1" type="ORF">CLHOM_17240</name>
</gene>
<dbReference type="STRING" id="36844.SAMN04488501_102269"/>
<comment type="caution">
    <text evidence="1">The sequence shown here is derived from an EMBL/GenBank/DDBJ whole genome shotgun (WGS) entry which is preliminary data.</text>
</comment>
<dbReference type="RefSeq" id="WP_161803211.1">
    <property type="nucleotide sequence ID" value="NZ_LHUR01000022.1"/>
</dbReference>
<reference evidence="2" key="1">
    <citation type="submission" date="2015-08" db="EMBL/GenBank/DDBJ databases">
        <title>Genome sequence of the strict anaerobe Clostridium homopropionicum LuHBu1 (DSM 5847T).</title>
        <authorList>
            <person name="Poehlein A."/>
            <person name="Beck M."/>
            <person name="Schiel-Bengelsdorf B."/>
            <person name="Bengelsdorf F.R."/>
            <person name="Daniel R."/>
            <person name="Duerre P."/>
        </authorList>
    </citation>
    <scope>NUCLEOTIDE SEQUENCE [LARGE SCALE GENOMIC DNA]</scope>
    <source>
        <strain evidence="2">DSM 5847</strain>
    </source>
</reference>
<accession>A0A0L6Z9J2</accession>
<proteinExistence type="predicted"/>
<dbReference type="SUPFAM" id="SSF55486">
    <property type="entry name" value="Metalloproteases ('zincins'), catalytic domain"/>
    <property type="match status" value="1"/>
</dbReference>
<sequence length="54" mass="6064">MLNKGFKEKAAIVTIALFATPIHELGHWIGFKINGISAVLHYNYTYSLTNNDNI</sequence>
<name>A0A0L6Z9J2_9CLOT</name>
<evidence type="ECO:0000313" key="2">
    <source>
        <dbReference type="Proteomes" id="UP000037043"/>
    </source>
</evidence>
<dbReference type="AlphaFoldDB" id="A0A0L6Z9J2"/>
<dbReference type="PATRIC" id="fig|1121318.3.peg.1739"/>
<dbReference type="EMBL" id="LHUR01000022">
    <property type="protein sequence ID" value="KOA19635.1"/>
    <property type="molecule type" value="Genomic_DNA"/>
</dbReference>
<dbReference type="Proteomes" id="UP000037043">
    <property type="component" value="Unassembled WGS sequence"/>
</dbReference>